<dbReference type="GO" id="GO:0006952">
    <property type="term" value="P:defense response"/>
    <property type="evidence" value="ECO:0007669"/>
    <property type="project" value="UniProtKB-KW"/>
</dbReference>
<dbReference type="GO" id="GO:0017148">
    <property type="term" value="P:negative regulation of translation"/>
    <property type="evidence" value="ECO:0007669"/>
    <property type="project" value="UniProtKB-KW"/>
</dbReference>
<accession>A0A0E0K2F9</accession>
<dbReference type="EnsemblPlants" id="OPUNC02G22070.1">
    <property type="protein sequence ID" value="OPUNC02G22070.1"/>
    <property type="gene ID" value="OPUNC02G22070"/>
</dbReference>
<dbReference type="InterPro" id="IPR036041">
    <property type="entry name" value="Ribosome-inact_prot_sf"/>
</dbReference>
<dbReference type="Gene3D" id="3.40.420.10">
    <property type="entry name" value="Ricin (A subunit), domain 1"/>
    <property type="match status" value="2"/>
</dbReference>
<dbReference type="Gramene" id="OPUNC02G22070.1">
    <property type="protein sequence ID" value="OPUNC02G22070.1"/>
    <property type="gene ID" value="OPUNC02G22070"/>
</dbReference>
<dbReference type="Pfam" id="PF20241">
    <property type="entry name" value="DUF6598"/>
    <property type="match status" value="1"/>
</dbReference>
<dbReference type="InterPro" id="IPR029047">
    <property type="entry name" value="HSP70_peptide-bd_sf"/>
</dbReference>
<keyword evidence="1" id="KW-0652">Protein synthesis inhibitor</keyword>
<dbReference type="AlphaFoldDB" id="A0A0E0K2F9"/>
<feature type="domain" description="DUF6598" evidence="3">
    <location>
        <begin position="702"/>
        <end position="902"/>
    </location>
</feature>
<dbReference type="OMA" id="NCIFEYS"/>
<sequence length="966" mass="109746">MGDEQSFGVYEMPSEPLFTLYLKLTHANDFSAIQRSYAQKVDKARKELKRRFRRIVKGTGSKRKEFCLTPEGTEVFTVAFTDGASTVTAIVEGKNMWMRGFRTADGQIYEFDDKEEMRMLEGAINENGKRREGGIIEDQKREKMDKKRKERDKYELASSSKEHMVKENALPRPKKYIKGSILLQHSSNYGDLVGKEPKELSRFQVGYSVMKNMVQDLAHFDRYNYSGKHKRAMAALIIFSAESLKNNYISCLILKSLNSRVGAQLQPLGYVGATHINGWASASRLILRSLHIAAKVWDFQEQALVKSKEFYADDCWTTDPNLAIKHIEFIKGDAFPGSKLAVKDHELVALSDCLHASVGVVVMGGINRVLEHHSNIPCAAQISLQASSLSTTVQIVEGELPILIDACDVLYTSHLKLDPREGKMEVKVLLSVDGLLSLSAQSSQIQNETIQRNEKGKTCQKDDELYHKHEELKAKHNELFENLVAEKERKAMSILPSTDPLLILCNKAEEGVVLKESPCIDSETPREGVELDMDLAFLRDKVDREVLNTWLWDNELDLLLRESEEQDEELGLQDSDSDELSDICGSSDLYEYDSDVEYADADEGHSFFGYGYEFYYEDGNPYYAADREEKWENQMLGKMEFPVPKANASCDFPFVWEGSLQVEGQFQVDPNRVSVDHLFPQLPKWENRWVNGDGKEPCCRAIQVFSLDLSSPCNDSMEIYGTFAFRDIRNSQLRNCIFEYSRENPCKLKPGARKLQPLITPSRGIYAVGLVLIEYSLTIKGQTEEEDEVLIDGYSIYAPSFYGELERLHWHIDTGHFGTLDLRMVAIPRAVLVHLEFEVYHVEENHQCDSLTIAATYNMFKGSFVTFNGKLSIGKLPPVILPVNHDRYLHLCIYAYQDQLDDARHTPDGVISDQRFPGCVRFDLEEFLCENLGFTPQKDGTSTQMAENLDGIEMAIKATWSTLLDS</sequence>
<comment type="similarity">
    <text evidence="1">Belongs to the ribosome-inactivating protein family.</text>
</comment>
<dbReference type="Proteomes" id="UP000026962">
    <property type="component" value="Chromosome 2"/>
</dbReference>
<keyword evidence="1" id="KW-0378">Hydrolase</keyword>
<keyword evidence="1" id="KW-0800">Toxin</keyword>
<dbReference type="InterPro" id="IPR001574">
    <property type="entry name" value="Ribosome_inactivat_prot"/>
</dbReference>
<evidence type="ECO:0000256" key="1">
    <source>
        <dbReference type="RuleBase" id="RU004915"/>
    </source>
</evidence>
<keyword evidence="1" id="KW-0611">Plant defense</keyword>
<feature type="region of interest" description="Disordered" evidence="2">
    <location>
        <begin position="132"/>
        <end position="162"/>
    </location>
</feature>
<dbReference type="SUPFAM" id="SSF56371">
    <property type="entry name" value="Ribosome inactivating proteins (RIP)"/>
    <property type="match status" value="1"/>
</dbReference>
<dbReference type="GO" id="GO:0090729">
    <property type="term" value="F:toxin activity"/>
    <property type="evidence" value="ECO:0007669"/>
    <property type="project" value="UniProtKB-KW"/>
</dbReference>
<keyword evidence="5" id="KW-1185">Reference proteome</keyword>
<proteinExistence type="inferred from homology"/>
<organism evidence="4">
    <name type="scientific">Oryza punctata</name>
    <name type="common">Red rice</name>
    <dbReference type="NCBI Taxonomy" id="4537"/>
    <lineage>
        <taxon>Eukaryota</taxon>
        <taxon>Viridiplantae</taxon>
        <taxon>Streptophyta</taxon>
        <taxon>Embryophyta</taxon>
        <taxon>Tracheophyta</taxon>
        <taxon>Spermatophyta</taxon>
        <taxon>Magnoliopsida</taxon>
        <taxon>Liliopsida</taxon>
        <taxon>Poales</taxon>
        <taxon>Poaceae</taxon>
        <taxon>BOP clade</taxon>
        <taxon>Oryzoideae</taxon>
        <taxon>Oryzeae</taxon>
        <taxon>Oryzinae</taxon>
        <taxon>Oryza</taxon>
    </lineage>
</organism>
<evidence type="ECO:0000313" key="4">
    <source>
        <dbReference type="EnsemblPlants" id="OPUNC02G22070.1"/>
    </source>
</evidence>
<dbReference type="GO" id="GO:0030598">
    <property type="term" value="F:rRNA N-glycosylase activity"/>
    <property type="evidence" value="ECO:0007669"/>
    <property type="project" value="UniProtKB-EC"/>
</dbReference>
<dbReference type="InterPro" id="IPR046533">
    <property type="entry name" value="DUF6598"/>
</dbReference>
<dbReference type="SUPFAM" id="SSF100920">
    <property type="entry name" value="Heat shock protein 70kD (HSP70), peptide-binding domain"/>
    <property type="match status" value="1"/>
</dbReference>
<comment type="catalytic activity">
    <reaction evidence="1">
        <text>Endohydrolysis of the N-glycosidic bond at one specific adenosine on the 28S rRNA.</text>
        <dbReference type="EC" id="3.2.2.22"/>
    </reaction>
</comment>
<evidence type="ECO:0000256" key="2">
    <source>
        <dbReference type="SAM" id="MobiDB-lite"/>
    </source>
</evidence>
<evidence type="ECO:0000313" key="5">
    <source>
        <dbReference type="Proteomes" id="UP000026962"/>
    </source>
</evidence>
<dbReference type="HOGENOM" id="CLU_339326_0_0_1"/>
<evidence type="ECO:0000259" key="3">
    <source>
        <dbReference type="Pfam" id="PF20241"/>
    </source>
</evidence>
<dbReference type="PANTHER" id="PTHR33065">
    <property type="entry name" value="OS07G0486400 PROTEIN"/>
    <property type="match status" value="1"/>
</dbReference>
<dbReference type="InterPro" id="IPR016138">
    <property type="entry name" value="Ribosome_inactivat_prot_sub1"/>
</dbReference>
<dbReference type="Pfam" id="PF00161">
    <property type="entry name" value="RIP"/>
    <property type="match status" value="2"/>
</dbReference>
<reference evidence="4" key="1">
    <citation type="submission" date="2015-04" db="UniProtKB">
        <authorList>
            <consortium name="EnsemblPlants"/>
        </authorList>
    </citation>
    <scope>IDENTIFICATION</scope>
</reference>
<name>A0A0E0K2F9_ORYPU</name>
<reference evidence="4" key="2">
    <citation type="submission" date="2018-05" db="EMBL/GenBank/DDBJ databases">
        <title>OpunRS2 (Oryza punctata Reference Sequence Version 2).</title>
        <authorList>
            <person name="Zhang J."/>
            <person name="Kudrna D."/>
            <person name="Lee S."/>
            <person name="Talag J."/>
            <person name="Welchert J."/>
            <person name="Wing R.A."/>
        </authorList>
    </citation>
    <scope>NUCLEOTIDE SEQUENCE [LARGE SCALE GENOMIC DNA]</scope>
</reference>
<protein>
    <submittedName>
        <fullName evidence="4">rRNA N-glycosidase</fullName>
    </submittedName>
</protein>
<dbReference type="PANTHER" id="PTHR33065:SF19">
    <property type="entry name" value="OS11G0130700 PROTEIN"/>
    <property type="match status" value="1"/>
</dbReference>
<dbReference type="eggNOG" id="ENOG502R3RC">
    <property type="taxonomic scope" value="Eukaryota"/>
</dbReference>